<dbReference type="GO" id="GO:0005524">
    <property type="term" value="F:ATP binding"/>
    <property type="evidence" value="ECO:0007669"/>
    <property type="project" value="InterPro"/>
</dbReference>
<dbReference type="Gene3D" id="3.40.50.300">
    <property type="entry name" value="P-loop containing nucleotide triphosphate hydrolases"/>
    <property type="match status" value="1"/>
</dbReference>
<dbReference type="SUPFAM" id="SSF51735">
    <property type="entry name" value="NAD(P)-binding Rossmann-fold domains"/>
    <property type="match status" value="1"/>
</dbReference>
<organism evidence="5 6">
    <name type="scientific">Esox lucius</name>
    <name type="common">Northern pike</name>
    <dbReference type="NCBI Taxonomy" id="8010"/>
    <lineage>
        <taxon>Eukaryota</taxon>
        <taxon>Metazoa</taxon>
        <taxon>Chordata</taxon>
        <taxon>Craniata</taxon>
        <taxon>Vertebrata</taxon>
        <taxon>Euteleostomi</taxon>
        <taxon>Actinopterygii</taxon>
        <taxon>Neopterygii</taxon>
        <taxon>Teleostei</taxon>
        <taxon>Protacanthopterygii</taxon>
        <taxon>Esociformes</taxon>
        <taxon>Esocidae</taxon>
        <taxon>Esox</taxon>
    </lineage>
</organism>
<dbReference type="Gene3D" id="3.40.50.720">
    <property type="entry name" value="NAD(P)-binding Rossmann-like Domain"/>
    <property type="match status" value="1"/>
</dbReference>
<dbReference type="GO" id="GO:0006139">
    <property type="term" value="P:nucleobase-containing compound metabolic process"/>
    <property type="evidence" value="ECO:0007669"/>
    <property type="project" value="InterPro"/>
</dbReference>
<keyword evidence="3" id="KW-0418">Kinase</keyword>
<evidence type="ECO:0000256" key="1">
    <source>
        <dbReference type="ARBA" id="ARBA00022679"/>
    </source>
</evidence>
<reference evidence="5" key="4">
    <citation type="submission" date="2025-09" db="UniProtKB">
        <authorList>
            <consortium name="Ensembl"/>
        </authorList>
    </citation>
    <scope>IDENTIFICATION</scope>
</reference>
<dbReference type="OrthoDB" id="10262413at2759"/>
<protein>
    <submittedName>
        <fullName evidence="5">Adenylate kinase 7a</fullName>
    </submittedName>
</protein>
<keyword evidence="2" id="KW-0547">Nucleotide-binding</keyword>
<reference evidence="5" key="2">
    <citation type="submission" date="2020-02" db="EMBL/GenBank/DDBJ databases">
        <title>Esox lucius (northern pike) genome, fEsoLuc1, primary haplotype.</title>
        <authorList>
            <person name="Myers G."/>
            <person name="Karagic N."/>
            <person name="Meyer A."/>
            <person name="Pippel M."/>
            <person name="Reichard M."/>
            <person name="Winkler S."/>
            <person name="Tracey A."/>
            <person name="Sims Y."/>
            <person name="Howe K."/>
            <person name="Rhie A."/>
            <person name="Formenti G."/>
            <person name="Durbin R."/>
            <person name="Fedrigo O."/>
            <person name="Jarvis E.D."/>
        </authorList>
    </citation>
    <scope>NUCLEOTIDE SEQUENCE [LARGE SCALE GENOMIC DNA]</scope>
</reference>
<dbReference type="STRING" id="8010.ENSELUP00000038999"/>
<feature type="compositionally biased region" description="Basic and acidic residues" evidence="4">
    <location>
        <begin position="601"/>
        <end position="613"/>
    </location>
</feature>
<sequence length="707" mass="80987">MVDKKKKSNRAKRVFVNNIDTYSSKYIAKFLSTCIVGSSLEEADTDEDGLGVDEPKLQDPKLQNRTFKIVGSVSNNEVAKPNFALECYSSQNREQLLPRLLECDVIVYNISENATSGLVDEAMWAISALHSEMERFTSQKIFILISSVMTWAMSKPIDPNDPEIPLTEEDYRRKKPHPNFKEHAKAEKTVIKLGKTLKSKLSSYVVTAGVQYGMGENLLHYFFKASWLGESAMVPVFGTGTNVIPTIHVSDLACVIQNVIDHKPKTQCFIAVDDSKNTFEDIVKTISFVLGQGKIEKVPKEQAYLTKALTEVEGEYLNVNLRLEAVLLKDSFNIRWVSETGIIDSINWVVEEYKQLRQLQPIKICVLGPPAVGKSTVAEKLCKHYKLHHVRLRDVIDEKISQLVETVKWGQQEGSREEYVRNAQDQLDSLNDSMQRNEGRLGKELLYLIMREKLNSKPCKNQGFVLDGFPKTYDQAKELFYDEDMELNHTTSRMPSYNKNIIPEFIFLLEASDDFLKERVQNLPPSLADDKRYSQDKYLSRLKRYRKANVEEETVLHYFDELEIHPDVIEVNSAGDTEYSAVMDSILRVAGHPRNYGPTPAEREEMKKKAEEERSRQVVLETAERKRWEAETTAKMAAQLAKRSVQLGEVERQQRVLLEARSRPLRNYLMMYVIPLLSEAMGECCKVKPDDPVDFLAEYILRNNSHE</sequence>
<keyword evidence="6" id="KW-1185">Reference proteome</keyword>
<dbReference type="Proteomes" id="UP000265140">
    <property type="component" value="Chromosome 23"/>
</dbReference>
<name>A0A3P9AEF7_ESOLU</name>
<dbReference type="PRINTS" id="PR00094">
    <property type="entry name" value="ADENYLTKNASE"/>
</dbReference>
<dbReference type="KEGG" id="els:105024318"/>
<dbReference type="Pfam" id="PF00406">
    <property type="entry name" value="ADK"/>
    <property type="match status" value="1"/>
</dbReference>
<dbReference type="AlphaFoldDB" id="A0A3P9AEF7"/>
<dbReference type="SUPFAM" id="SSF52540">
    <property type="entry name" value="P-loop containing nucleoside triphosphate hydrolases"/>
    <property type="match status" value="1"/>
</dbReference>
<accession>A0A3P9AEF7</accession>
<evidence type="ECO:0000256" key="2">
    <source>
        <dbReference type="ARBA" id="ARBA00022741"/>
    </source>
</evidence>
<evidence type="ECO:0000313" key="6">
    <source>
        <dbReference type="Proteomes" id="UP000265140"/>
    </source>
</evidence>
<dbReference type="GeneID" id="105024318"/>
<dbReference type="GeneTree" id="ENSGT00390000015102"/>
<dbReference type="CDD" id="cd22967">
    <property type="entry name" value="DD_AK7"/>
    <property type="match status" value="1"/>
</dbReference>
<evidence type="ECO:0000256" key="4">
    <source>
        <dbReference type="SAM" id="MobiDB-lite"/>
    </source>
</evidence>
<reference evidence="6" key="1">
    <citation type="journal article" date="2014" name="PLoS ONE">
        <title>The genome and linkage map of the northern pike (Esox lucius): conserved synteny revealed between the salmonid sister group and the Neoteleostei.</title>
        <authorList>
            <person name="Rondeau E.B."/>
            <person name="Minkley D.R."/>
            <person name="Leong J.S."/>
            <person name="Messmer A.M."/>
            <person name="Jantzen J.R."/>
            <person name="von Schalburg K.R."/>
            <person name="Lemon C."/>
            <person name="Bird N.H."/>
            <person name="Koop B.F."/>
        </authorList>
    </citation>
    <scope>NUCLEOTIDE SEQUENCE</scope>
</reference>
<dbReference type="InterPro" id="IPR000850">
    <property type="entry name" value="Adenylat/UMP-CMP_kin"/>
</dbReference>
<dbReference type="InterPro" id="IPR047499">
    <property type="entry name" value="DD_AK7"/>
</dbReference>
<dbReference type="PANTHER" id="PTHR23359">
    <property type="entry name" value="NUCLEOTIDE KINASE"/>
    <property type="match status" value="1"/>
</dbReference>
<dbReference type="InterPro" id="IPR027417">
    <property type="entry name" value="P-loop_NTPase"/>
</dbReference>
<dbReference type="RefSeq" id="XP_010892482.2">
    <property type="nucleotide sequence ID" value="XM_010894180.4"/>
</dbReference>
<dbReference type="CDD" id="cd01428">
    <property type="entry name" value="ADK"/>
    <property type="match status" value="1"/>
</dbReference>
<reference evidence="5" key="3">
    <citation type="submission" date="2025-08" db="UniProtKB">
        <authorList>
            <consortium name="Ensembl"/>
        </authorList>
    </citation>
    <scope>IDENTIFICATION</scope>
</reference>
<dbReference type="InterPro" id="IPR007858">
    <property type="entry name" value="Dpy-30_motif"/>
</dbReference>
<evidence type="ECO:0000256" key="3">
    <source>
        <dbReference type="ARBA" id="ARBA00022777"/>
    </source>
</evidence>
<dbReference type="GO" id="GO:0019205">
    <property type="term" value="F:nucleobase-containing compound kinase activity"/>
    <property type="evidence" value="ECO:0007669"/>
    <property type="project" value="InterPro"/>
</dbReference>
<dbReference type="Bgee" id="ENSELUG00000018972">
    <property type="expression patterns" value="Expressed in brain and 15 other cell types or tissues"/>
</dbReference>
<dbReference type="InterPro" id="IPR036291">
    <property type="entry name" value="NAD(P)-bd_dom_sf"/>
</dbReference>
<feature type="region of interest" description="Disordered" evidence="4">
    <location>
        <begin position="592"/>
        <end position="613"/>
    </location>
</feature>
<dbReference type="Gene3D" id="1.20.890.10">
    <property type="entry name" value="cAMP-dependent protein kinase regulatory subunit, dimerization-anchoring domain"/>
    <property type="match status" value="1"/>
</dbReference>
<dbReference type="Pfam" id="PF05186">
    <property type="entry name" value="Dpy-30"/>
    <property type="match status" value="1"/>
</dbReference>
<keyword evidence="1" id="KW-0808">Transferase</keyword>
<dbReference type="Ensembl" id="ENSELUT00000041118.3">
    <property type="protein sequence ID" value="ENSELUP00000038999.2"/>
    <property type="gene ID" value="ENSELUG00000035247.1"/>
</dbReference>
<evidence type="ECO:0000313" key="5">
    <source>
        <dbReference type="Ensembl" id="ENSELUP00000038999.2"/>
    </source>
</evidence>
<proteinExistence type="predicted"/>